<name>A0ABD2U042_9SOLN</name>
<organism evidence="1 2">
    <name type="scientific">Solanum stoloniferum</name>
    <dbReference type="NCBI Taxonomy" id="62892"/>
    <lineage>
        <taxon>Eukaryota</taxon>
        <taxon>Viridiplantae</taxon>
        <taxon>Streptophyta</taxon>
        <taxon>Embryophyta</taxon>
        <taxon>Tracheophyta</taxon>
        <taxon>Spermatophyta</taxon>
        <taxon>Magnoliopsida</taxon>
        <taxon>eudicotyledons</taxon>
        <taxon>Gunneridae</taxon>
        <taxon>Pentapetalae</taxon>
        <taxon>asterids</taxon>
        <taxon>lamiids</taxon>
        <taxon>Solanales</taxon>
        <taxon>Solanaceae</taxon>
        <taxon>Solanoideae</taxon>
        <taxon>Solaneae</taxon>
        <taxon>Solanum</taxon>
    </lineage>
</organism>
<gene>
    <name evidence="1" type="ORF">AABB24_014800</name>
</gene>
<reference evidence="1 2" key="1">
    <citation type="submission" date="2024-05" db="EMBL/GenBank/DDBJ databases">
        <title>De novo assembly of an allotetraploid wild potato.</title>
        <authorList>
            <person name="Hosaka A.J."/>
        </authorList>
    </citation>
    <scope>NUCLEOTIDE SEQUENCE [LARGE SCALE GENOMIC DNA]</scope>
    <source>
        <tissue evidence="1">Young leaves</tissue>
    </source>
</reference>
<comment type="caution">
    <text evidence="1">The sequence shown here is derived from an EMBL/GenBank/DDBJ whole genome shotgun (WGS) entry which is preliminary data.</text>
</comment>
<dbReference type="Proteomes" id="UP001627284">
    <property type="component" value="Unassembled WGS sequence"/>
</dbReference>
<evidence type="ECO:0000313" key="1">
    <source>
        <dbReference type="EMBL" id="KAL3362119.1"/>
    </source>
</evidence>
<accession>A0ABD2U042</accession>
<proteinExistence type="predicted"/>
<evidence type="ECO:0000313" key="2">
    <source>
        <dbReference type="Proteomes" id="UP001627284"/>
    </source>
</evidence>
<protein>
    <submittedName>
        <fullName evidence="1">Uncharacterized protein</fullName>
    </submittedName>
</protein>
<dbReference type="AlphaFoldDB" id="A0ABD2U042"/>
<keyword evidence="2" id="KW-1185">Reference proteome</keyword>
<sequence length="144" mass="15747">MTYAHWKFLGAYLPQLLSNKLSESGIFRLIPNTLALRAVQRQTAASRSTSPSIREQHSVLAGLLPITSCNKSPNKMAQAFSFSVSFGHLSFDDGVEGVEGVGWGLWCEGGGHGTLVELTIVEKRMFNVRTRAIEDAPNLAIFHS</sequence>
<dbReference type="EMBL" id="JBJKTR010000008">
    <property type="protein sequence ID" value="KAL3362119.1"/>
    <property type="molecule type" value="Genomic_DNA"/>
</dbReference>